<organism evidence="1 2">
    <name type="scientific">Dendroctonus ponderosae</name>
    <name type="common">Mountain pine beetle</name>
    <dbReference type="NCBI Taxonomy" id="77166"/>
    <lineage>
        <taxon>Eukaryota</taxon>
        <taxon>Metazoa</taxon>
        <taxon>Ecdysozoa</taxon>
        <taxon>Arthropoda</taxon>
        <taxon>Hexapoda</taxon>
        <taxon>Insecta</taxon>
        <taxon>Pterygota</taxon>
        <taxon>Neoptera</taxon>
        <taxon>Endopterygota</taxon>
        <taxon>Coleoptera</taxon>
        <taxon>Polyphaga</taxon>
        <taxon>Cucujiformia</taxon>
        <taxon>Curculionidae</taxon>
        <taxon>Scolytinae</taxon>
        <taxon>Dendroctonus</taxon>
    </lineage>
</organism>
<sequence length="36" mass="3873">MNLGKKSPSITTPLEKPTALEVDICSSLDPVNCLEK</sequence>
<evidence type="ECO:0000313" key="2">
    <source>
        <dbReference type="Proteomes" id="UP000030742"/>
    </source>
</evidence>
<reference evidence="1 2" key="1">
    <citation type="journal article" date="2013" name="Genome Biol.">
        <title>Draft genome of the mountain pine beetle, Dendroctonus ponderosae Hopkins, a major forest pest.</title>
        <authorList>
            <person name="Keeling C.I."/>
            <person name="Yuen M.M."/>
            <person name="Liao N.Y."/>
            <person name="Docking T.R."/>
            <person name="Chan S.K."/>
            <person name="Taylor G.A."/>
            <person name="Palmquist D.L."/>
            <person name="Jackman S.D."/>
            <person name="Nguyen A."/>
            <person name="Li M."/>
            <person name="Henderson H."/>
            <person name="Janes J.K."/>
            <person name="Zhao Y."/>
            <person name="Pandoh P."/>
            <person name="Moore R."/>
            <person name="Sperling F.A."/>
            <person name="Huber D.P."/>
            <person name="Birol I."/>
            <person name="Jones S.J."/>
            <person name="Bohlmann J."/>
        </authorList>
    </citation>
    <scope>NUCLEOTIDE SEQUENCE</scope>
</reference>
<evidence type="ECO:0000313" key="1">
    <source>
        <dbReference type="EMBL" id="ERL94376.1"/>
    </source>
</evidence>
<gene>
    <name evidence="1" type="ORF">D910_11656</name>
</gene>
<dbReference type="EMBL" id="KB632388">
    <property type="protein sequence ID" value="ERL94376.1"/>
    <property type="molecule type" value="Genomic_DNA"/>
</dbReference>
<protein>
    <submittedName>
        <fullName evidence="1">Uncharacterized protein</fullName>
    </submittedName>
</protein>
<dbReference type="AlphaFoldDB" id="U4UVV4"/>
<proteinExistence type="predicted"/>
<accession>U4UVV4</accession>
<dbReference type="Proteomes" id="UP000030742">
    <property type="component" value="Unassembled WGS sequence"/>
</dbReference>
<name>U4UVV4_DENPD</name>